<dbReference type="OrthoDB" id="8420733at2"/>
<proteinExistence type="predicted"/>
<comment type="caution">
    <text evidence="2">The sequence shown here is derived from an EMBL/GenBank/DDBJ whole genome shotgun (WGS) entry which is preliminary data.</text>
</comment>
<dbReference type="EMBL" id="MDET01000059">
    <property type="protein sequence ID" value="OQM73401.1"/>
    <property type="molecule type" value="Genomic_DNA"/>
</dbReference>
<accession>A0A1V8RJL5</accession>
<keyword evidence="3" id="KW-1185">Reference proteome</keyword>
<dbReference type="AlphaFoldDB" id="A0A1V8RJL5"/>
<reference evidence="2 3" key="1">
    <citation type="journal article" date="2016" name="Int. J. Syst. Evol. Microbiol.">
        <title>Pseudaminobacter manganicus sp. nov., isolated from sludge of a manganese mine.</title>
        <authorList>
            <person name="Li J."/>
            <person name="Huang J."/>
            <person name="Liao S."/>
            <person name="Wang G."/>
        </authorList>
    </citation>
    <scope>NUCLEOTIDE SEQUENCE [LARGE SCALE GENOMIC DNA]</scope>
    <source>
        <strain evidence="2 3">JH-7</strain>
    </source>
</reference>
<dbReference type="RefSeq" id="WP_139789299.1">
    <property type="nucleotide sequence ID" value="NZ_MDET01000059.1"/>
</dbReference>
<evidence type="ECO:0000256" key="1">
    <source>
        <dbReference type="SAM" id="MobiDB-lite"/>
    </source>
</evidence>
<feature type="region of interest" description="Disordered" evidence="1">
    <location>
        <begin position="29"/>
        <end position="48"/>
    </location>
</feature>
<gene>
    <name evidence="2" type="ORF">BFN67_08875</name>
</gene>
<organism evidence="2 3">
    <name type="scientific">Manganibacter manganicus</name>
    <dbReference type="NCBI Taxonomy" id="1873176"/>
    <lineage>
        <taxon>Bacteria</taxon>
        <taxon>Pseudomonadati</taxon>
        <taxon>Pseudomonadota</taxon>
        <taxon>Alphaproteobacteria</taxon>
        <taxon>Hyphomicrobiales</taxon>
        <taxon>Phyllobacteriaceae</taxon>
        <taxon>Manganibacter</taxon>
    </lineage>
</organism>
<evidence type="ECO:0000313" key="2">
    <source>
        <dbReference type="EMBL" id="OQM73401.1"/>
    </source>
</evidence>
<name>A0A1V8RJL5_9HYPH</name>
<sequence length="63" mass="7198">MGKHRIRMVQVFKAARVIEIEVEAEDEDEAVEKASSGAIDIPDFDDPRWKTGWDLQNEEVEPA</sequence>
<dbReference type="STRING" id="1873176.BFN67_08875"/>
<protein>
    <submittedName>
        <fullName evidence="2">Uncharacterized protein</fullName>
    </submittedName>
</protein>
<dbReference type="Proteomes" id="UP000191905">
    <property type="component" value="Unassembled WGS sequence"/>
</dbReference>
<evidence type="ECO:0000313" key="3">
    <source>
        <dbReference type="Proteomes" id="UP000191905"/>
    </source>
</evidence>